<gene>
    <name evidence="6" type="ORF">CYMTET_43125</name>
</gene>
<dbReference type="InterPro" id="IPR000887">
    <property type="entry name" value="Aldlse_KDPG_KHG"/>
</dbReference>
<dbReference type="AlphaFoldDB" id="A0AAE0F0A6"/>
<keyword evidence="5" id="KW-0119">Carbohydrate metabolism</keyword>
<proteinExistence type="inferred from homology"/>
<evidence type="ECO:0000313" key="7">
    <source>
        <dbReference type="Proteomes" id="UP001190700"/>
    </source>
</evidence>
<accession>A0AAE0F0A6</accession>
<evidence type="ECO:0000256" key="2">
    <source>
        <dbReference type="ARBA" id="ARBA00006906"/>
    </source>
</evidence>
<keyword evidence="4" id="KW-0456">Lyase</keyword>
<dbReference type="GO" id="GO:0016829">
    <property type="term" value="F:lyase activity"/>
    <property type="evidence" value="ECO:0007669"/>
    <property type="project" value="UniProtKB-KW"/>
</dbReference>
<keyword evidence="7" id="KW-1185">Reference proteome</keyword>
<evidence type="ECO:0000256" key="5">
    <source>
        <dbReference type="ARBA" id="ARBA00023277"/>
    </source>
</evidence>
<dbReference type="Proteomes" id="UP001190700">
    <property type="component" value="Unassembled WGS sequence"/>
</dbReference>
<name>A0AAE0F0A6_9CHLO</name>
<comment type="caution">
    <text evidence="6">The sequence shown here is derived from an EMBL/GenBank/DDBJ whole genome shotgun (WGS) entry which is preliminary data.</text>
</comment>
<comment type="similarity">
    <text evidence="2">Belongs to the KHG/KDPG aldolase family.</text>
</comment>
<dbReference type="PANTHER" id="PTHR30246:SF1">
    <property type="entry name" value="2-DEHYDRO-3-DEOXY-6-PHOSPHOGALACTONATE ALDOLASE-RELATED"/>
    <property type="match status" value="1"/>
</dbReference>
<comment type="pathway">
    <text evidence="1">Carbohydrate acid metabolism.</text>
</comment>
<sequence length="334" mass="35211">MPVLHRTKDECGGGSAWLAWMLHGLAQWRPCNGLEGALRRADLLAALCQETRGDFSQVNALQLERAEVAWEGKPALLSATEGTTVGSGSSTLMITPVAADVRREQTLSSLKRAGVMAIVRAKGSPEVAVARGIELAALGCRCIEVTLDSQNWAAVLAELRSKLPPHVILGVGTVMDDTVCEVSKAAELGASFALSPIDPIGFVEECHRRGVVAVPSAFTSNEMWALHRRGVQLIKLFHAGIVSPSILKSMLEVSPLGANLNILPSGGVAPKNAASWWDAGATCVGMGSNLVGKDVGTIPGTPEHAAAVQAWEQNGRACAKELFAAVEERWPTAT</sequence>
<protein>
    <submittedName>
        <fullName evidence="6">Uncharacterized protein</fullName>
    </submittedName>
</protein>
<dbReference type="SUPFAM" id="SSF51569">
    <property type="entry name" value="Aldolase"/>
    <property type="match status" value="1"/>
</dbReference>
<dbReference type="CDD" id="cd00452">
    <property type="entry name" value="KDPG_aldolase"/>
    <property type="match status" value="1"/>
</dbReference>
<evidence type="ECO:0000256" key="1">
    <source>
        <dbReference type="ARBA" id="ARBA00004761"/>
    </source>
</evidence>
<comment type="subunit">
    <text evidence="3">Homotrimer.</text>
</comment>
<dbReference type="PANTHER" id="PTHR30246">
    <property type="entry name" value="2-KETO-3-DEOXY-6-PHOSPHOGLUCONATE ALDOLASE"/>
    <property type="match status" value="1"/>
</dbReference>
<evidence type="ECO:0000313" key="6">
    <source>
        <dbReference type="EMBL" id="KAK3247371.1"/>
    </source>
</evidence>
<evidence type="ECO:0000256" key="4">
    <source>
        <dbReference type="ARBA" id="ARBA00023239"/>
    </source>
</evidence>
<dbReference type="EMBL" id="LGRX02029036">
    <property type="protein sequence ID" value="KAK3247371.1"/>
    <property type="molecule type" value="Genomic_DNA"/>
</dbReference>
<dbReference type="Pfam" id="PF01081">
    <property type="entry name" value="Aldolase"/>
    <property type="match status" value="1"/>
</dbReference>
<dbReference type="Gene3D" id="3.20.20.70">
    <property type="entry name" value="Aldolase class I"/>
    <property type="match status" value="1"/>
</dbReference>
<evidence type="ECO:0000256" key="3">
    <source>
        <dbReference type="ARBA" id="ARBA00011233"/>
    </source>
</evidence>
<dbReference type="InterPro" id="IPR013785">
    <property type="entry name" value="Aldolase_TIM"/>
</dbReference>
<organism evidence="6 7">
    <name type="scientific">Cymbomonas tetramitiformis</name>
    <dbReference type="NCBI Taxonomy" id="36881"/>
    <lineage>
        <taxon>Eukaryota</taxon>
        <taxon>Viridiplantae</taxon>
        <taxon>Chlorophyta</taxon>
        <taxon>Pyramimonadophyceae</taxon>
        <taxon>Pyramimonadales</taxon>
        <taxon>Pyramimonadaceae</taxon>
        <taxon>Cymbomonas</taxon>
    </lineage>
</organism>
<reference evidence="6 7" key="1">
    <citation type="journal article" date="2015" name="Genome Biol. Evol.">
        <title>Comparative Genomics of a Bacterivorous Green Alga Reveals Evolutionary Causalities and Consequences of Phago-Mixotrophic Mode of Nutrition.</title>
        <authorList>
            <person name="Burns J.A."/>
            <person name="Paasch A."/>
            <person name="Narechania A."/>
            <person name="Kim E."/>
        </authorList>
    </citation>
    <scope>NUCLEOTIDE SEQUENCE [LARGE SCALE GENOMIC DNA]</scope>
    <source>
        <strain evidence="6 7">PLY_AMNH</strain>
    </source>
</reference>